<sequence>MKSSKLAILWIPGDKKIAKPVNIGVLWVHNFYKGEYYVYPFGKQKLHTFFMTNVWEDPKFFIHQLEDPTSNQTPDENSVISQSVSEVQLQNNHLLIDFKFDINLHYGLYVVWTGTKGNSELEGDMVEKAAFLAHLIPRGVTSFVHATVSDDDTIYLNMPTIRLDTNNDSGSVILARRCKFGKVELPYITPTGAVTSVTTSPMDRYSLFKWVHTENAYDITPGDTLRLCWCGVSLDNHMACTKRDYSIHVGNVYVQPRYTGTVTCYLGRFCMSFVEFKTETPPKYFLSPTCEQSTALEFEREGTYFKTTLVAENKKLVHIKGLLGLSDNLLGGYMLCAEIKSTDGVTMAIEDAKQRFIISRRVLEQNRYYLSMMDSANLIFNENKLYYQYIILSEDCSGPGENDDIIQYVKGSMTAHSHVAGGMYQVCWCLLDSSTSCKNRQDFKIVVGEIYFSGMQKINDAGCNVRSFCSLRLEYWSYYDKIDKITRLPPNNSMLSIQRSECKFEQHDSNLLYFDGLGQDELMEQKDNIHTYINKITFAGIVQHVVPGQYSLCYLNSDTSYAAKISNINLLGAFINSYDIVVYLGKPFTILIRGKYVGEISGFLSTDESCNVEANDERYEVIMTKKPIVIADHTGMDTIIWTNVLILRTALGRRMELHRIQKQDVVYYLCTSTSLGNQNTGYMFSLFSLQMMMRTRTSPPEGMSDIRRHLSPSTYVTLLMIRYINRPSKIESCETNTWRQHLDNMVLSIYKKEDDFAVDNFPTMNYTTNAYICACMGRACLTFGDFRTSIMEPEDIQQSLFTVMPYDMRPITKTLYGSYLSYKDRIKLFSGQYNCGEFESRDLFSSSVTDQSQRTPSRRDKLPATIHLDINRDTVGAVEISKKGGYIWKSRNLPIVNSPGTNNLLYQICFCPFMFKKSCSSTKDYTEWIGSVISSPVRKSGGNMLRITTYPSNVDYRLPQCSHKVASQSDVSYHDMGRSNIELTAFLYDFLTTHHTNRHGFFIEVCEATPSERFDEPLTYQRVFGGLHSGYFPMQMSFVTSGVMQDVVIYGNNLPPGYVTSFVVLRSIGTCENVTKEDRVSFAKGMTAIHSDYVIFRGITIAEPGLYKFCIRIRPKQLKQQNALRWFSVAQDIEMQTKRLQANLAATMSKQNTPVPSPLDASAKTNSSTTPASKTDGSDAHSSPSDGSANEHGHLHNEAKFANHRHQKTKSIEHWETGGLIEVVDYNVFCLPDILILPFMTPSGLPFDTRPQQASGSCSSLWYHNYSVLCVVAKYRIAIVTDCRNNLWLLHLQFYNSKSYVPPQRLNALNQVAEPEPLWKTCKSFLDSQIIFLGSKYITSISLPSKGNGGSILYTFKHGLSSPLDFTIINGIFLISDEYTRSLTAFSSGNLSNMEEWKSRTLLKSCYHKGLYSVERLSVNSELYAIDAVKNNLTRYIVNTDNLDLVEDLVYDGFSNVEGLYAAPLTNLCCVDGNFSGFESEDMGIVLVGESITGRILVLTVNHQTMELTKVINTEVVLNGVQFVNKEELLLSTWRIQQGHKTNCIYLRTIASYVHLWFYYSLFTRYTIGSNIELVPVLKGDKFDYFVESEKDDRSSITLGQMGLQLHTYTGVITGSLRLSGCHTVEIIGANLLKLKSYKMSICGICPPSHQFNLDTQTCEQCPIGFYRNDEKDDVCLSCETLRKNSTTVMLGARVSGDCLCDKNYYLKDDECVPCEAGTFKNEVGNSPCTGTCAANREYMKKVVNGKTVSVCMCMPKYFDQEIAIRDWMQLLPEMWNIIGLTFDYDTHQPTNMEELLGRADACLPCPVGYYCPGEEALPKKCPFGYTTKDTANDSESSCVCDRGYGSFPNVGCQVCSGFGYKDVVGNAECKLCQDDPFLPATVPLLPIMGRIHVVTEATWEKELAQYRDFQGELYPALTELLQKITLFSDTDHSRTSDRCKYCIGGTYFDVNTRSCLECPTDRFCPGGDYQPLSCGFNGFTRTHRSVTGMDCFCERGYGNTLEGRHPTTGAIACYHCPAGYFQHLQYVDYGCLPCPKRSSTYNYGATSLFFCSPDSGTYLSVTRKNRKTQTVTDLLNEYGENFEDMLMHSRDHATVACYHTVRSSIKGLHSEKVLRDSFSTCKSTCLYNIYCYGFLYEPTIRFVEYDSNPHNAYETTVFNGLRFLKRSYGTCTLYFFSLEFDRGGRFNGRDTSADDIVSVCRIYDNTYDYEFVTKPCPIGYYCQGNSGYTRCPDNSTTMAEGAYDSRQCLCLAGYEASTSQNSLCVPCSIGSYKQEIGNVSCKRCPDRFRTFKTGSKYITDCACSSGYYAEFAKSSSNTGPETIYKRLKNHTVLLSSEEDMLNTYKELVLEKQEISEFVYDHSNPYIVKIPNEIGSPSSNVDSFIFLSKALLTIPQNSPAAIIPADYHMISCERCKISHYCPGGWAASSDRMIHNIPYRCPEGANVPTEATNATSVTQCLCLPGYRLNTDAPEGVSVAMQNLMMKRNSKLLPDDYDWFPKLSDIENATSTATGSGNGNNDPLKLDPTTMQSTSEHGSVDGRWVSRRSRAQCVKCEAGMYKEGQENSSCSGRCMQNATTYGGAVSQKQCFCNYGRYMTLDDTLGSMQLRCAPCLKGAVCPGGFFDSVIEELKGDRTFTKIRLHDHRRPMARFGYFGAFKHQGIDLWSPVTQYPSSLNQISTDLLDFHACPLEYLCTSDNAMPCDVGSTGYTCMNCIDGYERSYFRSNCLPCSGIPNAIYIYLKTKVFLWIICSAILYLLHKKLYYQFVIIKIWLEFWLSMVPYGLFPLNSSSSLQRFSTKYNMIFGYQQRFFSYVRVSCMAKRFFNYNLSTFQSWYAQRLLIVVQPAFDGLTLYFMLLILRILFYPIGKVRRRLSRRYSTWSSSGSSVSSYDDSASWNATTKTNTNETNEIVSGEIVVTNKKPPRKRSLWLGAPRCILVMYYLSFQFICQELLQTLWCVPVQYKSEPPISVLLYHPSTVCDFKDRMFLFSIITSCFLLGSLFLTSMFLVFLSVRKRGYMHLFSSGRQRHTLSWDAVLFFRRLCVAVVVIFQPYTLSTGSSEKLRMIGSLLITTVLLILHLSVLPYQVRDDNLFNRLELFSMLLNSSTGFLILGSFSYDFNYTGLFPLGASILYSCLLLWYMLVECGFIADLRPALRRRFGIIPNFWSFCRHLLLWHCHSHITFNYKSAEVVIERPFTGHTSSINRAVNNKRHYHVSTTARRGMCLCIEQSVNRYVMEQRKFCVPIYWEEFLVRYSFAYKHLNQRLRCGNVVGANVRVNDTTSSEIFDGGPINPWQMSIATLNVPISSLISNYREFESRKLGLLYELKCTYSELGVEATEALADRDTNVREMIAKVHELERLRKLKSHLHIKMTVHLRNAKEGQRVTHEVQDIDAGIVSLVDTPLTNDEIIEKIRALNLREESSNSHIM</sequence>
<evidence type="ECO:0000259" key="4">
    <source>
        <dbReference type="Pfam" id="PF24634"/>
    </source>
</evidence>
<evidence type="ECO:0000313" key="5">
    <source>
        <dbReference type="EMBL" id="EDO06984.1"/>
    </source>
</evidence>
<keyword evidence="2" id="KW-0812">Transmembrane</keyword>
<evidence type="ECO:0000256" key="2">
    <source>
        <dbReference type="SAM" id="Phobius"/>
    </source>
</evidence>
<feature type="compositionally biased region" description="Polar residues" evidence="1">
    <location>
        <begin position="2508"/>
        <end position="2519"/>
    </location>
</feature>
<dbReference type="Proteomes" id="UP000002173">
    <property type="component" value="Unassembled WGS sequence"/>
</dbReference>
<reference evidence="6" key="3">
    <citation type="journal article" date="2021" name="Int. J. Parasitol.">
        <title>Comparative analysis of gene expression between Babesia bovis blood stages and kinetes allowed by improved genome annotation.</title>
        <authorList>
            <person name="Ueti M.W."/>
            <person name="Johnson W.C."/>
            <person name="Kappmeyer L.S."/>
            <person name="Herndon D.R."/>
            <person name="Mousel M.R."/>
            <person name="Reif K.E."/>
            <person name="Taus N.S."/>
            <person name="Ifeonu O.O."/>
            <person name="Silva J.C."/>
            <person name="Suarez C.E."/>
            <person name="Brayton K.A."/>
        </authorList>
    </citation>
    <scope>NUCLEOTIDE SEQUENCE [LARGE SCALE GENOMIC DNA]</scope>
</reference>
<feature type="domain" description="Tyrosine-protein kinase ephrin type A/B receptor-like" evidence="3">
    <location>
        <begin position="2258"/>
        <end position="2302"/>
    </location>
</feature>
<evidence type="ECO:0000313" key="6">
    <source>
        <dbReference type="Proteomes" id="UP000002173"/>
    </source>
</evidence>
<feature type="transmembrane region" description="Helical" evidence="2">
    <location>
        <begin position="3097"/>
        <end position="3116"/>
    </location>
</feature>
<gene>
    <name evidence="5" type="ORF">BBOV_IV006250</name>
</gene>
<feature type="transmembrane region" description="Helical" evidence="2">
    <location>
        <begin position="3064"/>
        <end position="3085"/>
    </location>
</feature>
<feature type="transmembrane region" description="Helical" evidence="2">
    <location>
        <begin position="3122"/>
        <end position="3148"/>
    </location>
</feature>
<feature type="compositionally biased region" description="Polar residues" evidence="1">
    <location>
        <begin position="1163"/>
        <end position="1188"/>
    </location>
</feature>
<keyword evidence="6" id="KW-1185">Reference proteome</keyword>
<dbReference type="PANTHER" id="PTHR46967:SF1">
    <property type="entry name" value="KERATIN-ASSOCIATED PROTEIN 16-1-LIKE"/>
    <property type="match status" value="1"/>
</dbReference>
<dbReference type="SUPFAM" id="SSF57184">
    <property type="entry name" value="Growth factor receptor domain"/>
    <property type="match status" value="1"/>
</dbReference>
<feature type="domain" description="DUF7631" evidence="4">
    <location>
        <begin position="2605"/>
        <end position="2653"/>
    </location>
</feature>
<reference evidence="5 6" key="1">
    <citation type="journal article" date="2007" name="PLoS Pathog.">
        <title>Genome sequence of Babesia bovis and comparative analysis of apicomplexan hemoprotozoa.</title>
        <authorList>
            <person name="Brayton K.A."/>
            <person name="Lau A.O.T."/>
            <person name="Herndon D.R."/>
            <person name="Hannick L."/>
            <person name="Kappmeyer L.S."/>
            <person name="Berens S.J."/>
            <person name="Bidwell S.L."/>
            <person name="Brown W.C."/>
            <person name="Crabtree J."/>
            <person name="Fadrosh D."/>
            <person name="Feldblum T."/>
            <person name="Forberger H.A."/>
            <person name="Haas B.J."/>
            <person name="Howell J.M."/>
            <person name="Khouri H."/>
            <person name="Koo H."/>
            <person name="Mann D.J."/>
            <person name="Norimine J."/>
            <person name="Paulsen I.T."/>
            <person name="Radune D."/>
            <person name="Ren Q."/>
            <person name="Smith R.K. Jr."/>
            <person name="Suarez C.E."/>
            <person name="White O."/>
            <person name="Wortman J.R."/>
            <person name="Knowles D.P. Jr."/>
            <person name="McElwain T.F."/>
            <person name="Nene V.M."/>
        </authorList>
    </citation>
    <scope>NUCLEOTIDE SEQUENCE [LARGE SCALE GENOMIC DNA]</scope>
    <source>
        <strain evidence="5">T2Bo</strain>
    </source>
</reference>
<feature type="transmembrane region" description="Helical" evidence="2">
    <location>
        <begin position="2767"/>
        <end position="2785"/>
    </location>
</feature>
<reference evidence="6" key="2">
    <citation type="journal article" date="2020" name="Data Brief">
        <title>Transcriptome dataset of Babesia bovis life stages within vertebrate and invertebrate hosts.</title>
        <authorList>
            <person name="Ueti M.W."/>
            <person name="Johnson W.C."/>
            <person name="Kappmeyer L.S."/>
            <person name="Herndon D.R."/>
            <person name="Mousel M.R."/>
            <person name="Reif K.E."/>
            <person name="Taus N.S."/>
            <person name="Ifeonu O.O."/>
            <person name="Silva J.C."/>
            <person name="Suarez C.E."/>
            <person name="Brayton K.A."/>
        </authorList>
    </citation>
    <scope>NUCLEOTIDE SEQUENCE [LARGE SCALE GENOMIC DNA]</scope>
</reference>
<protein>
    <submittedName>
        <fullName evidence="5">GCC2 and GCC3 domain containing protein</fullName>
    </submittedName>
</protein>
<feature type="transmembrane region" description="Helical" evidence="2">
    <location>
        <begin position="2985"/>
        <end position="3010"/>
    </location>
</feature>
<dbReference type="InterPro" id="IPR056048">
    <property type="entry name" value="CRMPA/B-like_DUF7631"/>
</dbReference>
<dbReference type="InParanoid" id="A7AR15"/>
<feature type="region of interest" description="Disordered" evidence="1">
    <location>
        <begin position="2508"/>
        <end position="2539"/>
    </location>
</feature>
<feature type="transmembrane region" description="Helical" evidence="2">
    <location>
        <begin position="2850"/>
        <end position="2867"/>
    </location>
</feature>
<dbReference type="PANTHER" id="PTHR46967">
    <property type="entry name" value="INSULIN-LIKE GROWTH FACTOR BINDING PROTEIN,N-TERMINAL"/>
    <property type="match status" value="1"/>
</dbReference>
<feature type="domain" description="Tyrosine-protein kinase ephrin type A/B receptor-like" evidence="3">
    <location>
        <begin position="1653"/>
        <end position="1699"/>
    </location>
</feature>
<dbReference type="STRING" id="5865.A7AR15"/>
<dbReference type="SMART" id="SM01411">
    <property type="entry name" value="Ephrin_rec_like"/>
    <property type="match status" value="8"/>
</dbReference>
<dbReference type="EMBL" id="AAXT01000002">
    <property type="protein sequence ID" value="EDO06984.1"/>
    <property type="molecule type" value="Genomic_DNA"/>
</dbReference>
<name>A7AR15_BABBO</name>
<dbReference type="Pfam" id="PF24634">
    <property type="entry name" value="DUF7631"/>
    <property type="match status" value="1"/>
</dbReference>
<dbReference type="InterPro" id="IPR009030">
    <property type="entry name" value="Growth_fac_rcpt_cys_sf"/>
</dbReference>
<dbReference type="InterPro" id="IPR011641">
    <property type="entry name" value="Tyr-kin_ephrin_A/B_rcpt-like"/>
</dbReference>
<proteinExistence type="predicted"/>
<evidence type="ECO:0000259" key="3">
    <source>
        <dbReference type="Pfam" id="PF07699"/>
    </source>
</evidence>
<dbReference type="GeneID" id="5479380"/>
<feature type="transmembrane region" description="Helical" evidence="2">
    <location>
        <begin position="2928"/>
        <end position="2947"/>
    </location>
</feature>
<feature type="transmembrane region" description="Helical" evidence="2">
    <location>
        <begin position="2737"/>
        <end position="2758"/>
    </location>
</feature>
<comment type="caution">
    <text evidence="5">The sequence shown here is derived from an EMBL/GenBank/DDBJ whole genome shotgun (WGS) entry which is preliminary data.</text>
</comment>
<dbReference type="KEGG" id="bbo:BBOV_IV006250"/>
<dbReference type="Pfam" id="PF07699">
    <property type="entry name" value="Ephrin_rec_like"/>
    <property type="match status" value="2"/>
</dbReference>
<accession>A7AR15</accession>
<feature type="region of interest" description="Disordered" evidence="1">
    <location>
        <begin position="1148"/>
        <end position="1193"/>
    </location>
</feature>
<dbReference type="eggNOG" id="KOG1217">
    <property type="taxonomic scope" value="Eukaryota"/>
</dbReference>
<dbReference type="OMA" id="HACPLEY"/>
<feature type="transmembrane region" description="Helical" evidence="2">
    <location>
        <begin position="3030"/>
        <end position="3052"/>
    </location>
</feature>
<dbReference type="Gene3D" id="2.10.50.10">
    <property type="entry name" value="Tumor Necrosis Factor Receptor, subunit A, domain 2"/>
    <property type="match status" value="4"/>
</dbReference>
<dbReference type="VEuPathDB" id="PiroplasmaDB:BBOV_IV006250"/>
<organism evidence="5 6">
    <name type="scientific">Babesia bovis</name>
    <dbReference type="NCBI Taxonomy" id="5865"/>
    <lineage>
        <taxon>Eukaryota</taxon>
        <taxon>Sar</taxon>
        <taxon>Alveolata</taxon>
        <taxon>Apicomplexa</taxon>
        <taxon>Aconoidasida</taxon>
        <taxon>Piroplasmida</taxon>
        <taxon>Babesiidae</taxon>
        <taxon>Babesia</taxon>
    </lineage>
</organism>
<keyword evidence="2" id="KW-0472">Membrane</keyword>
<evidence type="ECO:0000256" key="1">
    <source>
        <dbReference type="SAM" id="MobiDB-lite"/>
    </source>
</evidence>
<keyword evidence="2" id="KW-1133">Transmembrane helix</keyword>